<evidence type="ECO:0000313" key="1">
    <source>
        <dbReference type="EMBL" id="KAK7316226.1"/>
    </source>
</evidence>
<organism evidence="1 2">
    <name type="scientific">Canavalia gladiata</name>
    <name type="common">Sword bean</name>
    <name type="synonym">Dolichos gladiatus</name>
    <dbReference type="NCBI Taxonomy" id="3824"/>
    <lineage>
        <taxon>Eukaryota</taxon>
        <taxon>Viridiplantae</taxon>
        <taxon>Streptophyta</taxon>
        <taxon>Embryophyta</taxon>
        <taxon>Tracheophyta</taxon>
        <taxon>Spermatophyta</taxon>
        <taxon>Magnoliopsida</taxon>
        <taxon>eudicotyledons</taxon>
        <taxon>Gunneridae</taxon>
        <taxon>Pentapetalae</taxon>
        <taxon>rosids</taxon>
        <taxon>fabids</taxon>
        <taxon>Fabales</taxon>
        <taxon>Fabaceae</taxon>
        <taxon>Papilionoideae</taxon>
        <taxon>50 kb inversion clade</taxon>
        <taxon>NPAAA clade</taxon>
        <taxon>indigoferoid/millettioid clade</taxon>
        <taxon>Phaseoleae</taxon>
        <taxon>Canavalia</taxon>
    </lineage>
</organism>
<gene>
    <name evidence="1" type="ORF">VNO77_35087</name>
</gene>
<dbReference type="AlphaFoldDB" id="A0AAN9KGW7"/>
<protein>
    <submittedName>
        <fullName evidence="1">Uncharacterized protein</fullName>
    </submittedName>
</protein>
<dbReference type="Proteomes" id="UP001367508">
    <property type="component" value="Unassembled WGS sequence"/>
</dbReference>
<proteinExistence type="predicted"/>
<reference evidence="1 2" key="1">
    <citation type="submission" date="2024-01" db="EMBL/GenBank/DDBJ databases">
        <title>The genomes of 5 underutilized Papilionoideae crops provide insights into root nodulation and disease resistanc.</title>
        <authorList>
            <person name="Jiang F."/>
        </authorList>
    </citation>
    <scope>NUCLEOTIDE SEQUENCE [LARGE SCALE GENOMIC DNA]</scope>
    <source>
        <strain evidence="1">LVBAO_FW01</strain>
        <tissue evidence="1">Leaves</tissue>
    </source>
</reference>
<dbReference type="EMBL" id="JAYMYQ010000008">
    <property type="protein sequence ID" value="KAK7316226.1"/>
    <property type="molecule type" value="Genomic_DNA"/>
</dbReference>
<sequence length="93" mass="10626">MPTTDSWNRVSILWRISNLFATALVHENSSPQHIDDHSTCPYKRFSIMSLGISHKSVLECLRCEPLLPLSDPPPTLMERASFFSMLLLESPKR</sequence>
<evidence type="ECO:0000313" key="2">
    <source>
        <dbReference type="Proteomes" id="UP001367508"/>
    </source>
</evidence>
<comment type="caution">
    <text evidence="1">The sequence shown here is derived from an EMBL/GenBank/DDBJ whole genome shotgun (WGS) entry which is preliminary data.</text>
</comment>
<keyword evidence="2" id="KW-1185">Reference proteome</keyword>
<name>A0AAN9KGW7_CANGL</name>
<accession>A0AAN9KGW7</accession>